<keyword evidence="1" id="KW-1133">Transmembrane helix</keyword>
<evidence type="ECO:0000256" key="1">
    <source>
        <dbReference type="SAM" id="Phobius"/>
    </source>
</evidence>
<evidence type="ECO:0000313" key="2">
    <source>
        <dbReference type="EMBL" id="PED12705.1"/>
    </source>
</evidence>
<dbReference type="AlphaFoldDB" id="A0A9X6TYA1"/>
<dbReference type="Proteomes" id="UP000223445">
    <property type="component" value="Unassembled WGS sequence"/>
</dbReference>
<dbReference type="Proteomes" id="UP000220127">
    <property type="component" value="Unassembled WGS sequence"/>
</dbReference>
<feature type="transmembrane region" description="Helical" evidence="1">
    <location>
        <begin position="96"/>
        <end position="117"/>
    </location>
</feature>
<keyword evidence="1" id="KW-0812">Transmembrane</keyword>
<protein>
    <submittedName>
        <fullName evidence="2">Uncharacterized protein</fullName>
    </submittedName>
</protein>
<dbReference type="EMBL" id="NUPM01000021">
    <property type="protein sequence ID" value="PGZ01022.1"/>
    <property type="molecule type" value="Genomic_DNA"/>
</dbReference>
<dbReference type="EMBL" id="NVMD01000021">
    <property type="protein sequence ID" value="PED12705.1"/>
    <property type="molecule type" value="Genomic_DNA"/>
</dbReference>
<accession>A0A9X6TYA1</accession>
<name>A0A9X6TYA1_BACTU</name>
<organism evidence="2 4">
    <name type="scientific">Bacillus thuringiensis</name>
    <dbReference type="NCBI Taxonomy" id="1428"/>
    <lineage>
        <taxon>Bacteria</taxon>
        <taxon>Bacillati</taxon>
        <taxon>Bacillota</taxon>
        <taxon>Bacilli</taxon>
        <taxon>Bacillales</taxon>
        <taxon>Bacillaceae</taxon>
        <taxon>Bacillus</taxon>
        <taxon>Bacillus cereus group</taxon>
    </lineage>
</organism>
<comment type="caution">
    <text evidence="2">The sequence shown here is derived from an EMBL/GenBank/DDBJ whole genome shotgun (WGS) entry which is preliminary data.</text>
</comment>
<keyword evidence="1" id="KW-0472">Membrane</keyword>
<gene>
    <name evidence="3" type="ORF">COE48_22895</name>
    <name evidence="2" type="ORF">CON01_20075</name>
</gene>
<proteinExistence type="predicted"/>
<evidence type="ECO:0000313" key="5">
    <source>
        <dbReference type="Proteomes" id="UP000223445"/>
    </source>
</evidence>
<sequence>MGKYKIDMQGSHVVSVGDKNKFENINLNMGNFENREIDITKLKADILKVEKYLMEKERKTSEEKILLSDVLDLRRVSESGNSEIVTENLQSKASRLFFDIATGVNAGIIANIISRFIGL</sequence>
<evidence type="ECO:0000313" key="3">
    <source>
        <dbReference type="EMBL" id="PGZ01022.1"/>
    </source>
</evidence>
<reference evidence="4 5" key="1">
    <citation type="submission" date="2017-09" db="EMBL/GenBank/DDBJ databases">
        <title>Large-scale bioinformatics analysis of Bacillus genomes uncovers conserved roles of natural products in bacterial physiology.</title>
        <authorList>
            <consortium name="Agbiome Team Llc"/>
            <person name="Bleich R.M."/>
            <person name="Grubbs K.J."/>
            <person name="Santa Maria K.C."/>
            <person name="Allen S.E."/>
            <person name="Farag S."/>
            <person name="Shank E.A."/>
            <person name="Bowers A."/>
        </authorList>
    </citation>
    <scope>NUCLEOTIDE SEQUENCE [LARGE SCALE GENOMIC DNA]</scope>
    <source>
        <strain evidence="3 5">AFS030179</strain>
        <strain evidence="2 4">AFS094940</strain>
    </source>
</reference>
<dbReference type="RefSeq" id="WP_097845910.1">
    <property type="nucleotide sequence ID" value="NZ_CP094625.1"/>
</dbReference>
<evidence type="ECO:0000313" key="4">
    <source>
        <dbReference type="Proteomes" id="UP000220127"/>
    </source>
</evidence>